<evidence type="ECO:0000256" key="5">
    <source>
        <dbReference type="ARBA" id="ARBA00022989"/>
    </source>
</evidence>
<feature type="transmembrane region" description="Helical" evidence="7">
    <location>
        <begin position="434"/>
        <end position="454"/>
    </location>
</feature>
<dbReference type="Proteomes" id="UP000694542">
    <property type="component" value="Chromosome 30"/>
</dbReference>
<evidence type="ECO:0000256" key="6">
    <source>
        <dbReference type="ARBA" id="ARBA00023136"/>
    </source>
</evidence>
<name>A0A8C0TJX0_CANLF</name>
<proteinExistence type="inferred from homology"/>
<organism evidence="9 10">
    <name type="scientific">Canis lupus familiaris</name>
    <name type="common">Dog</name>
    <name type="synonym">Canis familiaris</name>
    <dbReference type="NCBI Taxonomy" id="9615"/>
    <lineage>
        <taxon>Eukaryota</taxon>
        <taxon>Metazoa</taxon>
        <taxon>Chordata</taxon>
        <taxon>Craniata</taxon>
        <taxon>Vertebrata</taxon>
        <taxon>Euteleostomi</taxon>
        <taxon>Mammalia</taxon>
        <taxon>Eutheria</taxon>
        <taxon>Laurasiatheria</taxon>
        <taxon>Carnivora</taxon>
        <taxon>Caniformia</taxon>
        <taxon>Canidae</taxon>
        <taxon>Canis</taxon>
    </lineage>
</organism>
<dbReference type="Ensembl" id="ENSCAFT00040042686.1">
    <property type="protein sequence ID" value="ENSCAFP00040037228.1"/>
    <property type="gene ID" value="ENSCAFG00040022960.1"/>
</dbReference>
<feature type="compositionally biased region" description="Pro residues" evidence="8">
    <location>
        <begin position="166"/>
        <end position="186"/>
    </location>
</feature>
<keyword evidence="4 7" id="KW-0914">Notch signaling pathway</keyword>
<dbReference type="PRINTS" id="PR01217">
    <property type="entry name" value="PRICHEXTENSN"/>
</dbReference>
<evidence type="ECO:0000256" key="1">
    <source>
        <dbReference type="ARBA" id="ARBA00004141"/>
    </source>
</evidence>
<evidence type="ECO:0000256" key="2">
    <source>
        <dbReference type="ARBA" id="ARBA00005577"/>
    </source>
</evidence>
<feature type="transmembrane region" description="Helical" evidence="7">
    <location>
        <begin position="411"/>
        <end position="428"/>
    </location>
</feature>
<dbReference type="AlphaFoldDB" id="A0A8C0TJX0"/>
<evidence type="ECO:0000256" key="4">
    <source>
        <dbReference type="ARBA" id="ARBA00022976"/>
    </source>
</evidence>
<dbReference type="GO" id="GO:0070765">
    <property type="term" value="C:gamma-secretase complex"/>
    <property type="evidence" value="ECO:0007669"/>
    <property type="project" value="UniProtKB-UniRule"/>
</dbReference>
<dbReference type="GO" id="GO:0016485">
    <property type="term" value="P:protein processing"/>
    <property type="evidence" value="ECO:0007669"/>
    <property type="project" value="UniProtKB-UniRule"/>
</dbReference>
<feature type="transmembrane region" description="Helical" evidence="7">
    <location>
        <begin position="338"/>
        <end position="358"/>
    </location>
</feature>
<evidence type="ECO:0000256" key="3">
    <source>
        <dbReference type="ARBA" id="ARBA00022692"/>
    </source>
</evidence>
<feature type="transmembrane region" description="Helical" evidence="7">
    <location>
        <begin position="378"/>
        <end position="399"/>
    </location>
</feature>
<dbReference type="InterPro" id="IPR009294">
    <property type="entry name" value="Aph-1"/>
</dbReference>
<feature type="compositionally biased region" description="Pro residues" evidence="8">
    <location>
        <begin position="8"/>
        <end position="24"/>
    </location>
</feature>
<feature type="transmembrane region" description="Helical" evidence="7">
    <location>
        <begin position="221"/>
        <end position="246"/>
    </location>
</feature>
<sequence>MRPRPASRLPPPALRRAPSPPRLQPPASSAPRRPPPPLPPASSLRRPAQPAQPRLQHPASLWPLQSPRPCLAPPRPAPPRPQPPPPRPSTPLPHPAGSAPSAPAPSPRPVPPQSPPSPLRSAPPLPSSSPSSSLRPSSPSALSAAPRRAPPRPAGPTASRSVRRAPPGPPVSAAPRLAPQPSPAPCSRPSAAPRRRPRAPLGSVGARRSSRPGQAPGPAPAVAMTAAVFFGCAFIAFGPALALYIFTIATEPLRVIFLIIGAFFWLVSLLFSSLFWFVARTITANKDGPIQKYLLILGVLVSVLIQELFRFVYYKLLKKASEGLKSINPDETTPSMRLLAYVSGLGFGIMSGVFAFVNTLSDSLGPGTVGIHGDSPQFFLNSAFMTLVIILLHVFWGIIFFDGCEKKKWSALLIVLLTHLLVSALTFISPHYGINLVSTYMIMLLMGIWAFFVAGGSCRNLKLCLLCQDKDFLLFNQRSR</sequence>
<feature type="compositionally biased region" description="Low complexity" evidence="8">
    <location>
        <begin position="128"/>
        <end position="147"/>
    </location>
</feature>
<evidence type="ECO:0000313" key="9">
    <source>
        <dbReference type="Ensembl" id="ENSCAFP00040037228.1"/>
    </source>
</evidence>
<comment type="subunit">
    <text evidence="7">Component of the gamma-secretase complex.</text>
</comment>
<protein>
    <recommendedName>
        <fullName evidence="7">Gamma-secretase subunit APH-1</fullName>
        <shortName evidence="7">APH-1</shortName>
    </recommendedName>
</protein>
<feature type="transmembrane region" description="Helical" evidence="7">
    <location>
        <begin position="255"/>
        <end position="278"/>
    </location>
</feature>
<comment type="similarity">
    <text evidence="2 7">Belongs to the APH-1 family.</text>
</comment>
<keyword evidence="5 7" id="KW-1133">Transmembrane helix</keyword>
<evidence type="ECO:0000256" key="8">
    <source>
        <dbReference type="SAM" id="MobiDB-lite"/>
    </source>
</evidence>
<keyword evidence="6 7" id="KW-0472">Membrane</keyword>
<feature type="transmembrane region" description="Helical" evidence="7">
    <location>
        <begin position="293"/>
        <end position="317"/>
    </location>
</feature>
<feature type="compositionally biased region" description="Pro residues" evidence="8">
    <location>
        <begin position="70"/>
        <end position="94"/>
    </location>
</feature>
<evidence type="ECO:0000256" key="7">
    <source>
        <dbReference type="RuleBase" id="RU369072"/>
    </source>
</evidence>
<keyword evidence="3 7" id="KW-0812">Transmembrane</keyword>
<comment type="subcellular location">
    <subcellularLocation>
        <location evidence="1 7">Membrane</location>
        <topology evidence="1 7">Multi-pass membrane protein</topology>
    </subcellularLocation>
</comment>
<dbReference type="Pfam" id="PF06105">
    <property type="entry name" value="Aph-1"/>
    <property type="match status" value="1"/>
</dbReference>
<dbReference type="GO" id="GO:0007219">
    <property type="term" value="P:Notch signaling pathway"/>
    <property type="evidence" value="ECO:0007669"/>
    <property type="project" value="UniProtKB-UniRule"/>
</dbReference>
<evidence type="ECO:0000313" key="10">
    <source>
        <dbReference type="Proteomes" id="UP000694542"/>
    </source>
</evidence>
<accession>A0A8C0TJX0</accession>
<feature type="region of interest" description="Disordered" evidence="8">
    <location>
        <begin position="1"/>
        <end position="217"/>
    </location>
</feature>
<reference evidence="9" key="1">
    <citation type="submission" date="2018-10" db="EMBL/GenBank/DDBJ databases">
        <title>De novo assembly of a Great Dane genome.</title>
        <authorList>
            <person name="Kidd J.M."/>
            <person name="Pendleton A.L."/>
            <person name="Shen F."/>
            <person name="Emery S."/>
        </authorList>
    </citation>
    <scope>NUCLEOTIDE SEQUENCE [LARGE SCALE GENOMIC DNA]</scope>
    <source>
        <strain evidence="9">Great Dane</strain>
    </source>
</reference>
<feature type="compositionally biased region" description="Pro residues" evidence="8">
    <location>
        <begin position="102"/>
        <end position="127"/>
    </location>
</feature>
<comment type="function">
    <text evidence="7">Potential subunit of the gamma-secretase complex, an endoprotease complex that catalyzes the intramembrane cleavage of integral proteins such as Notch receptors.</text>
</comment>
<dbReference type="PANTHER" id="PTHR12889">
    <property type="entry name" value="GAMMA-SECRETASE SUBUNIT APH-1"/>
    <property type="match status" value="1"/>
</dbReference>
<reference evidence="9" key="2">
    <citation type="submission" date="2025-08" db="UniProtKB">
        <authorList>
            <consortium name="Ensembl"/>
        </authorList>
    </citation>
    <scope>IDENTIFICATION</scope>
</reference>